<dbReference type="PANTHER" id="PTHR21519:SF1">
    <property type="entry name" value="PDZ DOMAIN-CONTAINING PROTEIN 8"/>
    <property type="match status" value="1"/>
</dbReference>
<dbReference type="GO" id="GO:0051560">
    <property type="term" value="P:mitochondrial calcium ion homeostasis"/>
    <property type="evidence" value="ECO:0007669"/>
    <property type="project" value="InterPro"/>
</dbReference>
<protein>
    <submittedName>
        <fullName evidence="1">Uncharacterized protein</fullName>
    </submittedName>
</protein>
<dbReference type="AlphaFoldDB" id="A0A5N5SX16"/>
<dbReference type="PANTHER" id="PTHR21519">
    <property type="entry name" value="PDZ DOMAIN-CONTAINING PROTEIN 8"/>
    <property type="match status" value="1"/>
</dbReference>
<comment type="caution">
    <text evidence="1">The sequence shown here is derived from an EMBL/GenBank/DDBJ whole genome shotgun (WGS) entry which is preliminary data.</text>
</comment>
<dbReference type="GO" id="GO:0005739">
    <property type="term" value="C:mitochondrion"/>
    <property type="evidence" value="ECO:0007669"/>
    <property type="project" value="GOC"/>
</dbReference>
<dbReference type="OrthoDB" id="10004596at2759"/>
<keyword evidence="2" id="KW-1185">Reference proteome</keyword>
<organism evidence="1 2">
    <name type="scientific">Armadillidium nasatum</name>
    <dbReference type="NCBI Taxonomy" id="96803"/>
    <lineage>
        <taxon>Eukaryota</taxon>
        <taxon>Metazoa</taxon>
        <taxon>Ecdysozoa</taxon>
        <taxon>Arthropoda</taxon>
        <taxon>Crustacea</taxon>
        <taxon>Multicrustacea</taxon>
        <taxon>Malacostraca</taxon>
        <taxon>Eumalacostraca</taxon>
        <taxon>Peracarida</taxon>
        <taxon>Isopoda</taxon>
        <taxon>Oniscidea</taxon>
        <taxon>Crinocheta</taxon>
        <taxon>Armadillidiidae</taxon>
        <taxon>Armadillidium</taxon>
    </lineage>
</organism>
<reference evidence="1 2" key="1">
    <citation type="journal article" date="2019" name="PLoS Biol.">
        <title>Sex chromosomes control vertical transmission of feminizing Wolbachia symbionts in an isopod.</title>
        <authorList>
            <person name="Becking T."/>
            <person name="Chebbi M.A."/>
            <person name="Giraud I."/>
            <person name="Moumen B."/>
            <person name="Laverre T."/>
            <person name="Caubet Y."/>
            <person name="Peccoud J."/>
            <person name="Gilbert C."/>
            <person name="Cordaux R."/>
        </authorList>
    </citation>
    <scope>NUCLEOTIDE SEQUENCE [LARGE SCALE GENOMIC DNA]</scope>
    <source>
        <strain evidence="1">ANa2</strain>
        <tissue evidence="1">Whole body excluding digestive tract and cuticle</tissue>
    </source>
</reference>
<dbReference type="EMBL" id="SEYY01019030">
    <property type="protein sequence ID" value="KAB7498751.1"/>
    <property type="molecule type" value="Genomic_DNA"/>
</dbReference>
<dbReference type="GO" id="GO:0044233">
    <property type="term" value="C:mitochondria-associated endoplasmic reticulum membrane contact site"/>
    <property type="evidence" value="ECO:0007669"/>
    <property type="project" value="InterPro"/>
</dbReference>
<feature type="non-terminal residue" evidence="1">
    <location>
        <position position="1"/>
    </location>
</feature>
<accession>A0A5N5SX16</accession>
<dbReference type="InterPro" id="IPR039275">
    <property type="entry name" value="PDZD8"/>
</dbReference>
<evidence type="ECO:0000313" key="1">
    <source>
        <dbReference type="EMBL" id="KAB7498751.1"/>
    </source>
</evidence>
<sequence>NSLNGCPFAIDETGDGNHLDATLQKLISWPQTDQLVLLARETANQLYSHLPPDEREKKIKSELEDLHSRVEREGNTRVELAQHEKEANEKKDSVGVTKFSLLISECDARTQALALLTMHYFTALQLLTHHKK</sequence>
<proteinExistence type="predicted"/>
<dbReference type="GO" id="GO:1990456">
    <property type="term" value="P:mitochondrion-endoplasmic reticulum membrane tethering"/>
    <property type="evidence" value="ECO:0007669"/>
    <property type="project" value="InterPro"/>
</dbReference>
<name>A0A5N5SX16_9CRUS</name>
<evidence type="ECO:0000313" key="2">
    <source>
        <dbReference type="Proteomes" id="UP000326759"/>
    </source>
</evidence>
<gene>
    <name evidence="1" type="ORF">Anas_01719</name>
</gene>
<dbReference type="Proteomes" id="UP000326759">
    <property type="component" value="Unassembled WGS sequence"/>
</dbReference>